<keyword evidence="1" id="KW-0378">Hydrolase</keyword>
<name>A0A6C0BD73_9ZZZZ</name>
<dbReference type="GO" id="GO:0003676">
    <property type="term" value="F:nucleic acid binding"/>
    <property type="evidence" value="ECO:0007669"/>
    <property type="project" value="InterPro"/>
</dbReference>
<dbReference type="Gene3D" id="3.90.79.10">
    <property type="entry name" value="Nucleoside Triphosphate Pyrophosphohydrolase"/>
    <property type="match status" value="1"/>
</dbReference>
<evidence type="ECO:0000313" key="4">
    <source>
        <dbReference type="EMBL" id="QHS89519.1"/>
    </source>
</evidence>
<feature type="domain" description="Nudix hydrolase" evidence="3">
    <location>
        <begin position="40"/>
        <end position="280"/>
    </location>
</feature>
<dbReference type="PANTHER" id="PTHR23114">
    <property type="entry name" value="M7GPPPN-MRNA HYDROLASE"/>
    <property type="match status" value="1"/>
</dbReference>
<dbReference type="GO" id="GO:0016787">
    <property type="term" value="F:hydrolase activity"/>
    <property type="evidence" value="ECO:0007669"/>
    <property type="project" value="UniProtKB-KW"/>
</dbReference>
<dbReference type="PANTHER" id="PTHR23114:SF17">
    <property type="entry name" value="M7GPPPN-MRNA HYDROLASE"/>
    <property type="match status" value="1"/>
</dbReference>
<reference evidence="4" key="1">
    <citation type="journal article" date="2020" name="Nature">
        <title>Giant virus diversity and host interactions through global metagenomics.</title>
        <authorList>
            <person name="Schulz F."/>
            <person name="Roux S."/>
            <person name="Paez-Espino D."/>
            <person name="Jungbluth S."/>
            <person name="Walsh D.A."/>
            <person name="Denef V.J."/>
            <person name="McMahon K.D."/>
            <person name="Konstantinidis K.T."/>
            <person name="Eloe-Fadrosh E.A."/>
            <person name="Kyrpides N.C."/>
            <person name="Woyke T."/>
        </authorList>
    </citation>
    <scope>NUCLEOTIDE SEQUENCE</scope>
    <source>
        <strain evidence="4">GVMAG-M-3300010158-60</strain>
    </source>
</reference>
<organism evidence="4">
    <name type="scientific">viral metagenome</name>
    <dbReference type="NCBI Taxonomy" id="1070528"/>
    <lineage>
        <taxon>unclassified sequences</taxon>
        <taxon>metagenomes</taxon>
        <taxon>organismal metagenomes</taxon>
    </lineage>
</organism>
<evidence type="ECO:0000259" key="3">
    <source>
        <dbReference type="PROSITE" id="PS51462"/>
    </source>
</evidence>
<dbReference type="InterPro" id="IPR020084">
    <property type="entry name" value="NUDIX_hydrolase_CS"/>
</dbReference>
<sequence length="295" mass="33927">MACTNCGEQGHAFRQCFAPVTSYGMIIFRIKDGWNQANTLLNAMTSVNGLDSVQANIEYLLIRRRDSIGFVEIMRGKYKIHEIDYIKQLLTGTTLAERERLLNIPFEELWVSLWGISTEQNGNAYRSEKETSKIKLETLRTGYMDEATKTTITLASLISSLTGDPWETPEWGFPKGRRDFRENDFQCAVREVKEETGLSNSDIIPIRNLQPIQESFFGSNKIHYCHKYFIAFNISNGEIHIDQTNEHMVREVGNIGWFSLNDALRLIRSDNVEKREILLKASSLLRNYCPLRLSL</sequence>
<feature type="domain" description="CCHC-type" evidence="2">
    <location>
        <begin position="3"/>
        <end position="16"/>
    </location>
</feature>
<proteinExistence type="predicted"/>
<evidence type="ECO:0008006" key="5">
    <source>
        <dbReference type="Google" id="ProtNLM"/>
    </source>
</evidence>
<dbReference type="EMBL" id="MN739111">
    <property type="protein sequence ID" value="QHS89519.1"/>
    <property type="molecule type" value="Genomic_DNA"/>
</dbReference>
<dbReference type="InterPro" id="IPR015797">
    <property type="entry name" value="NUDIX_hydrolase-like_dom_sf"/>
</dbReference>
<dbReference type="GO" id="GO:0008270">
    <property type="term" value="F:zinc ion binding"/>
    <property type="evidence" value="ECO:0007669"/>
    <property type="project" value="InterPro"/>
</dbReference>
<dbReference type="PROSITE" id="PS50158">
    <property type="entry name" value="ZF_CCHC"/>
    <property type="match status" value="1"/>
</dbReference>
<protein>
    <recommendedName>
        <fullName evidence="5">Nudix hydrolase domain-containing protein</fullName>
    </recommendedName>
</protein>
<dbReference type="PROSITE" id="PS00893">
    <property type="entry name" value="NUDIX_BOX"/>
    <property type="match status" value="1"/>
</dbReference>
<evidence type="ECO:0000256" key="1">
    <source>
        <dbReference type="ARBA" id="ARBA00022801"/>
    </source>
</evidence>
<dbReference type="Pfam" id="PF00293">
    <property type="entry name" value="NUDIX"/>
    <property type="match status" value="1"/>
</dbReference>
<dbReference type="GO" id="GO:0000290">
    <property type="term" value="P:deadenylation-dependent decapping of nuclear-transcribed mRNA"/>
    <property type="evidence" value="ECO:0007669"/>
    <property type="project" value="TreeGrafter"/>
</dbReference>
<dbReference type="InterPro" id="IPR000086">
    <property type="entry name" value="NUDIX_hydrolase_dom"/>
</dbReference>
<dbReference type="SUPFAM" id="SSF55811">
    <property type="entry name" value="Nudix"/>
    <property type="match status" value="1"/>
</dbReference>
<dbReference type="GO" id="GO:0000932">
    <property type="term" value="C:P-body"/>
    <property type="evidence" value="ECO:0007669"/>
    <property type="project" value="TreeGrafter"/>
</dbReference>
<dbReference type="AlphaFoldDB" id="A0A6C0BD73"/>
<evidence type="ECO:0000259" key="2">
    <source>
        <dbReference type="PROSITE" id="PS50158"/>
    </source>
</evidence>
<accession>A0A6C0BD73</accession>
<dbReference type="PROSITE" id="PS51462">
    <property type="entry name" value="NUDIX"/>
    <property type="match status" value="1"/>
</dbReference>
<dbReference type="InterPro" id="IPR001878">
    <property type="entry name" value="Znf_CCHC"/>
</dbReference>